<evidence type="ECO:0000313" key="3">
    <source>
        <dbReference type="Proteomes" id="UP000324222"/>
    </source>
</evidence>
<evidence type="ECO:0000313" key="2">
    <source>
        <dbReference type="EMBL" id="MPC96756.1"/>
    </source>
</evidence>
<dbReference type="EMBL" id="VSRR010107225">
    <property type="protein sequence ID" value="MPC96756.1"/>
    <property type="molecule type" value="Genomic_DNA"/>
</dbReference>
<reference evidence="2 3" key="1">
    <citation type="submission" date="2019-05" db="EMBL/GenBank/DDBJ databases">
        <title>Another draft genome of Portunus trituberculatus and its Hox gene families provides insights of decapod evolution.</title>
        <authorList>
            <person name="Jeong J.-H."/>
            <person name="Song I."/>
            <person name="Kim S."/>
            <person name="Choi T."/>
            <person name="Kim D."/>
            <person name="Ryu S."/>
            <person name="Kim W."/>
        </authorList>
    </citation>
    <scope>NUCLEOTIDE SEQUENCE [LARGE SCALE GENOMIC DNA]</scope>
    <source>
        <tissue evidence="2">Muscle</tissue>
    </source>
</reference>
<name>A0A5B7JQZ5_PORTR</name>
<keyword evidence="3" id="KW-1185">Reference proteome</keyword>
<evidence type="ECO:0000256" key="1">
    <source>
        <dbReference type="SAM" id="MobiDB-lite"/>
    </source>
</evidence>
<accession>A0A5B7JQZ5</accession>
<comment type="caution">
    <text evidence="2">The sequence shown here is derived from an EMBL/GenBank/DDBJ whole genome shotgun (WGS) entry which is preliminary data.</text>
</comment>
<organism evidence="2 3">
    <name type="scientific">Portunus trituberculatus</name>
    <name type="common">Swimming crab</name>
    <name type="synonym">Neptunus trituberculatus</name>
    <dbReference type="NCBI Taxonomy" id="210409"/>
    <lineage>
        <taxon>Eukaryota</taxon>
        <taxon>Metazoa</taxon>
        <taxon>Ecdysozoa</taxon>
        <taxon>Arthropoda</taxon>
        <taxon>Crustacea</taxon>
        <taxon>Multicrustacea</taxon>
        <taxon>Malacostraca</taxon>
        <taxon>Eumalacostraca</taxon>
        <taxon>Eucarida</taxon>
        <taxon>Decapoda</taxon>
        <taxon>Pleocyemata</taxon>
        <taxon>Brachyura</taxon>
        <taxon>Eubrachyura</taxon>
        <taxon>Portunoidea</taxon>
        <taxon>Portunidae</taxon>
        <taxon>Portuninae</taxon>
        <taxon>Portunus</taxon>
    </lineage>
</organism>
<dbReference type="Proteomes" id="UP000324222">
    <property type="component" value="Unassembled WGS sequence"/>
</dbReference>
<protein>
    <submittedName>
        <fullName evidence="2">Uncharacterized protein</fullName>
    </submittedName>
</protein>
<proteinExistence type="predicted"/>
<feature type="compositionally biased region" description="Low complexity" evidence="1">
    <location>
        <begin position="7"/>
        <end position="18"/>
    </location>
</feature>
<feature type="region of interest" description="Disordered" evidence="1">
    <location>
        <begin position="1"/>
        <end position="20"/>
    </location>
</feature>
<sequence>MLIGRVPASSSPTSSSPLFLPPLPPPTACLSWVKHSGKADSWRSRQEGTRNVGQSAFSLTLTLP</sequence>
<gene>
    <name evidence="2" type="ORF">E2C01_092032</name>
</gene>
<dbReference type="AlphaFoldDB" id="A0A5B7JQZ5"/>